<keyword evidence="4 9" id="KW-0863">Zinc-finger</keyword>
<feature type="domain" description="C2H2-type" evidence="10">
    <location>
        <begin position="71"/>
        <end position="100"/>
    </location>
</feature>
<dbReference type="GO" id="GO:0006357">
    <property type="term" value="P:regulation of transcription by RNA polymerase II"/>
    <property type="evidence" value="ECO:0007669"/>
    <property type="project" value="TreeGrafter"/>
</dbReference>
<dbReference type="InterPro" id="IPR013087">
    <property type="entry name" value="Znf_C2H2_type"/>
</dbReference>
<evidence type="ECO:0000256" key="2">
    <source>
        <dbReference type="ARBA" id="ARBA00022723"/>
    </source>
</evidence>
<dbReference type="PANTHER" id="PTHR46179">
    <property type="entry name" value="ZINC FINGER PROTEIN"/>
    <property type="match status" value="1"/>
</dbReference>
<dbReference type="Gene3D" id="3.30.160.60">
    <property type="entry name" value="Classic Zinc Finger"/>
    <property type="match status" value="3"/>
</dbReference>
<keyword evidence="3" id="KW-0677">Repeat</keyword>
<evidence type="ECO:0000256" key="4">
    <source>
        <dbReference type="ARBA" id="ARBA00022771"/>
    </source>
</evidence>
<evidence type="ECO:0000313" key="11">
    <source>
        <dbReference type="EMBL" id="CAE0347065.1"/>
    </source>
</evidence>
<feature type="domain" description="C2H2-type" evidence="10">
    <location>
        <begin position="101"/>
        <end position="128"/>
    </location>
</feature>
<dbReference type="InterPro" id="IPR036236">
    <property type="entry name" value="Znf_C2H2_sf"/>
</dbReference>
<dbReference type="Pfam" id="PF00096">
    <property type="entry name" value="zf-C2H2"/>
    <property type="match status" value="2"/>
</dbReference>
<evidence type="ECO:0000256" key="8">
    <source>
        <dbReference type="ARBA" id="ARBA00023242"/>
    </source>
</evidence>
<dbReference type="EMBL" id="HBII01014110">
    <property type="protein sequence ID" value="CAE0347065.1"/>
    <property type="molecule type" value="Transcribed_RNA"/>
</dbReference>
<dbReference type="PANTHER" id="PTHR46179:SF13">
    <property type="entry name" value="C2H2-TYPE DOMAIN-CONTAINING PROTEIN"/>
    <property type="match status" value="1"/>
</dbReference>
<accession>A0A7S3J6J6</accession>
<dbReference type="GO" id="GO:0008270">
    <property type="term" value="F:zinc ion binding"/>
    <property type="evidence" value="ECO:0007669"/>
    <property type="project" value="UniProtKB-KW"/>
</dbReference>
<sequence length="173" mass="20267">MNVYAETDPSAAKKFINTFAAESTKRLQTKPTQSRVSREVKIETNEEHTLLTGFQYKIRLMKGGRKARRVFVCKYDGCEREFGKAWNFLDHARMHEGSKPYSCAHCGKDFTQKGNMLKHLRLHEQPRVRDRKVHACEHCGKSYTQKYNLKNHLRTFHGIQMTKSVQNQSQQEF</sequence>
<evidence type="ECO:0000256" key="3">
    <source>
        <dbReference type="ARBA" id="ARBA00022737"/>
    </source>
</evidence>
<organism evidence="11">
    <name type="scientific">Euplotes harpa</name>
    <dbReference type="NCBI Taxonomy" id="151035"/>
    <lineage>
        <taxon>Eukaryota</taxon>
        <taxon>Sar</taxon>
        <taxon>Alveolata</taxon>
        <taxon>Ciliophora</taxon>
        <taxon>Intramacronucleata</taxon>
        <taxon>Spirotrichea</taxon>
        <taxon>Hypotrichia</taxon>
        <taxon>Euplotida</taxon>
        <taxon>Euplotidae</taxon>
        <taxon>Euplotes</taxon>
    </lineage>
</organism>
<keyword evidence="7" id="KW-0804">Transcription</keyword>
<dbReference type="SMART" id="SM00355">
    <property type="entry name" value="ZnF_C2H2"/>
    <property type="match status" value="3"/>
</dbReference>
<dbReference type="SUPFAM" id="SSF57667">
    <property type="entry name" value="beta-beta-alpha zinc fingers"/>
    <property type="match status" value="2"/>
</dbReference>
<feature type="domain" description="C2H2-type" evidence="10">
    <location>
        <begin position="134"/>
        <end position="157"/>
    </location>
</feature>
<comment type="subcellular location">
    <subcellularLocation>
        <location evidence="1">Nucleus</location>
    </subcellularLocation>
</comment>
<keyword evidence="8" id="KW-0539">Nucleus</keyword>
<reference evidence="11" key="1">
    <citation type="submission" date="2021-01" db="EMBL/GenBank/DDBJ databases">
        <authorList>
            <person name="Corre E."/>
            <person name="Pelletier E."/>
            <person name="Niang G."/>
            <person name="Scheremetjew M."/>
            <person name="Finn R."/>
            <person name="Kale V."/>
            <person name="Holt S."/>
            <person name="Cochrane G."/>
            <person name="Meng A."/>
            <person name="Brown T."/>
            <person name="Cohen L."/>
        </authorList>
    </citation>
    <scope>NUCLEOTIDE SEQUENCE</scope>
    <source>
        <strain evidence="11">FSP1.4</strain>
    </source>
</reference>
<dbReference type="GO" id="GO:0005634">
    <property type="term" value="C:nucleus"/>
    <property type="evidence" value="ECO:0007669"/>
    <property type="project" value="UniProtKB-SubCell"/>
</dbReference>
<gene>
    <name evidence="11" type="ORF">EHAR0213_LOCUS5975</name>
</gene>
<dbReference type="FunFam" id="3.30.160.60:FF:000100">
    <property type="entry name" value="Zinc finger 45-like"/>
    <property type="match status" value="1"/>
</dbReference>
<evidence type="ECO:0000256" key="9">
    <source>
        <dbReference type="PROSITE-ProRule" id="PRU00042"/>
    </source>
</evidence>
<dbReference type="PROSITE" id="PS00028">
    <property type="entry name" value="ZINC_FINGER_C2H2_1"/>
    <property type="match status" value="3"/>
</dbReference>
<evidence type="ECO:0000256" key="1">
    <source>
        <dbReference type="ARBA" id="ARBA00004123"/>
    </source>
</evidence>
<keyword evidence="2" id="KW-0479">Metal-binding</keyword>
<name>A0A7S3J6J6_9SPIT</name>
<keyword evidence="6" id="KW-0805">Transcription regulation</keyword>
<proteinExistence type="predicted"/>
<evidence type="ECO:0000256" key="6">
    <source>
        <dbReference type="ARBA" id="ARBA00023015"/>
    </source>
</evidence>
<dbReference type="InterPro" id="IPR051061">
    <property type="entry name" value="Zinc_finger_trans_reg"/>
</dbReference>
<evidence type="ECO:0000256" key="7">
    <source>
        <dbReference type="ARBA" id="ARBA00023163"/>
    </source>
</evidence>
<keyword evidence="5" id="KW-0862">Zinc</keyword>
<dbReference type="FunFam" id="3.30.160.60:FF:000110">
    <property type="entry name" value="Zinc finger protein-like"/>
    <property type="match status" value="1"/>
</dbReference>
<protein>
    <recommendedName>
        <fullName evidence="10">C2H2-type domain-containing protein</fullName>
    </recommendedName>
</protein>
<dbReference type="PROSITE" id="PS50157">
    <property type="entry name" value="ZINC_FINGER_C2H2_2"/>
    <property type="match status" value="3"/>
</dbReference>
<dbReference type="AlphaFoldDB" id="A0A7S3J6J6"/>
<evidence type="ECO:0000256" key="5">
    <source>
        <dbReference type="ARBA" id="ARBA00022833"/>
    </source>
</evidence>
<evidence type="ECO:0000259" key="10">
    <source>
        <dbReference type="PROSITE" id="PS50157"/>
    </source>
</evidence>